<dbReference type="EMBL" id="LAZR01017781">
    <property type="protein sequence ID" value="KKL98993.1"/>
    <property type="molecule type" value="Genomic_DNA"/>
</dbReference>
<feature type="domain" description="Helix-turn-helix" evidence="1">
    <location>
        <begin position="5"/>
        <end position="55"/>
    </location>
</feature>
<name>A0A0F9GJL2_9ZZZZ</name>
<sequence>MKDKLLTTAEVAEILRCGIPTIRMYIKKGKFKKCIWVGKQFLIPESDVEEFIENNNIYGNGRID</sequence>
<proteinExistence type="predicted"/>
<organism evidence="2">
    <name type="scientific">marine sediment metagenome</name>
    <dbReference type="NCBI Taxonomy" id="412755"/>
    <lineage>
        <taxon>unclassified sequences</taxon>
        <taxon>metagenomes</taxon>
        <taxon>ecological metagenomes</taxon>
    </lineage>
</organism>
<dbReference type="Pfam" id="PF12728">
    <property type="entry name" value="HTH_17"/>
    <property type="match status" value="1"/>
</dbReference>
<gene>
    <name evidence="2" type="ORF">LCGC14_1818920</name>
</gene>
<dbReference type="InterPro" id="IPR041657">
    <property type="entry name" value="HTH_17"/>
</dbReference>
<dbReference type="InterPro" id="IPR010093">
    <property type="entry name" value="SinI_DNA-bd"/>
</dbReference>
<comment type="caution">
    <text evidence="2">The sequence shown here is derived from an EMBL/GenBank/DDBJ whole genome shotgun (WGS) entry which is preliminary data.</text>
</comment>
<evidence type="ECO:0000259" key="1">
    <source>
        <dbReference type="Pfam" id="PF12728"/>
    </source>
</evidence>
<dbReference type="GO" id="GO:0003677">
    <property type="term" value="F:DNA binding"/>
    <property type="evidence" value="ECO:0007669"/>
    <property type="project" value="InterPro"/>
</dbReference>
<reference evidence="2" key="1">
    <citation type="journal article" date="2015" name="Nature">
        <title>Complex archaea that bridge the gap between prokaryotes and eukaryotes.</title>
        <authorList>
            <person name="Spang A."/>
            <person name="Saw J.H."/>
            <person name="Jorgensen S.L."/>
            <person name="Zaremba-Niedzwiedzka K."/>
            <person name="Martijn J."/>
            <person name="Lind A.E."/>
            <person name="van Eijk R."/>
            <person name="Schleper C."/>
            <person name="Guy L."/>
            <person name="Ettema T.J."/>
        </authorList>
    </citation>
    <scope>NUCLEOTIDE SEQUENCE</scope>
</reference>
<dbReference type="AlphaFoldDB" id="A0A0F9GJL2"/>
<protein>
    <recommendedName>
        <fullName evidence="1">Helix-turn-helix domain-containing protein</fullName>
    </recommendedName>
</protein>
<evidence type="ECO:0000313" key="2">
    <source>
        <dbReference type="EMBL" id="KKL98993.1"/>
    </source>
</evidence>
<accession>A0A0F9GJL2</accession>
<dbReference type="InterPro" id="IPR009061">
    <property type="entry name" value="DNA-bd_dom_put_sf"/>
</dbReference>
<dbReference type="SUPFAM" id="SSF46955">
    <property type="entry name" value="Putative DNA-binding domain"/>
    <property type="match status" value="1"/>
</dbReference>
<dbReference type="NCBIfam" id="TIGR01764">
    <property type="entry name" value="excise"/>
    <property type="match status" value="1"/>
</dbReference>